<evidence type="ECO:0000256" key="1">
    <source>
        <dbReference type="SAM" id="MobiDB-lite"/>
    </source>
</evidence>
<reference evidence="2 3" key="1">
    <citation type="submission" date="2024-02" db="EMBL/GenBank/DDBJ databases">
        <authorList>
            <person name="Chen Y."/>
            <person name="Shah S."/>
            <person name="Dougan E. K."/>
            <person name="Thang M."/>
            <person name="Chan C."/>
        </authorList>
    </citation>
    <scope>NUCLEOTIDE SEQUENCE [LARGE SCALE GENOMIC DNA]</scope>
</reference>
<comment type="caution">
    <text evidence="2">The sequence shown here is derived from an EMBL/GenBank/DDBJ whole genome shotgun (WGS) entry which is preliminary data.</text>
</comment>
<sequence length="54" mass="5286">VAGSGWHQPLEADGGPRGSSEGLGGGLGKAPNSARGAEPSVGNPGHFRGEDFAE</sequence>
<evidence type="ECO:0000313" key="2">
    <source>
        <dbReference type="EMBL" id="CAK9034094.1"/>
    </source>
</evidence>
<feature type="compositionally biased region" description="Gly residues" evidence="1">
    <location>
        <begin position="15"/>
        <end position="28"/>
    </location>
</feature>
<proteinExistence type="predicted"/>
<dbReference type="Proteomes" id="UP001642464">
    <property type="component" value="Unassembled WGS sequence"/>
</dbReference>
<gene>
    <name evidence="2" type="ORF">SCF082_LOCUS20753</name>
</gene>
<dbReference type="EMBL" id="CAXAMM010014558">
    <property type="protein sequence ID" value="CAK9034094.1"/>
    <property type="molecule type" value="Genomic_DNA"/>
</dbReference>
<evidence type="ECO:0000313" key="3">
    <source>
        <dbReference type="Proteomes" id="UP001642464"/>
    </source>
</evidence>
<protein>
    <submittedName>
        <fullName evidence="2">Uncharacterized protein</fullName>
    </submittedName>
</protein>
<feature type="region of interest" description="Disordered" evidence="1">
    <location>
        <begin position="1"/>
        <end position="54"/>
    </location>
</feature>
<feature type="non-terminal residue" evidence="2">
    <location>
        <position position="1"/>
    </location>
</feature>
<name>A0ABP0L4L8_9DINO</name>
<accession>A0ABP0L4L8</accession>
<keyword evidence="3" id="KW-1185">Reference proteome</keyword>
<organism evidence="2 3">
    <name type="scientific">Durusdinium trenchii</name>
    <dbReference type="NCBI Taxonomy" id="1381693"/>
    <lineage>
        <taxon>Eukaryota</taxon>
        <taxon>Sar</taxon>
        <taxon>Alveolata</taxon>
        <taxon>Dinophyceae</taxon>
        <taxon>Suessiales</taxon>
        <taxon>Symbiodiniaceae</taxon>
        <taxon>Durusdinium</taxon>
    </lineage>
</organism>
<feature type="non-terminal residue" evidence="2">
    <location>
        <position position="54"/>
    </location>
</feature>